<dbReference type="Gene3D" id="3.40.50.2020">
    <property type="match status" value="2"/>
</dbReference>
<evidence type="ECO:0000259" key="12">
    <source>
        <dbReference type="Pfam" id="PF13793"/>
    </source>
</evidence>
<dbReference type="EMBL" id="PEZT01000001">
    <property type="protein sequence ID" value="PIS09609.1"/>
    <property type="molecule type" value="Genomic_DNA"/>
</dbReference>
<feature type="domain" description="Phosphoribosyltransferase" evidence="11">
    <location>
        <begin position="146"/>
        <end position="246"/>
    </location>
</feature>
<evidence type="ECO:0000313" key="14">
    <source>
        <dbReference type="Proteomes" id="UP000230093"/>
    </source>
</evidence>
<evidence type="ECO:0000256" key="8">
    <source>
        <dbReference type="ARBA" id="ARBA00022842"/>
    </source>
</evidence>
<dbReference type="Pfam" id="PF13793">
    <property type="entry name" value="Pribosyltran_N"/>
    <property type="match status" value="1"/>
</dbReference>
<evidence type="ECO:0000256" key="2">
    <source>
        <dbReference type="ARBA" id="ARBA00022679"/>
    </source>
</evidence>
<evidence type="ECO:0000256" key="3">
    <source>
        <dbReference type="ARBA" id="ARBA00022723"/>
    </source>
</evidence>
<keyword evidence="3" id="KW-0479">Metal-binding</keyword>
<comment type="caution">
    <text evidence="13">The sequence shown here is derived from an EMBL/GenBank/DDBJ whole genome shotgun (WGS) entry which is preliminary data.</text>
</comment>
<comment type="catalytic activity">
    <reaction evidence="9">
        <text>D-ribose 5-phosphate + ATP = 5-phospho-alpha-D-ribose 1-diphosphate + AMP + H(+)</text>
        <dbReference type="Rhea" id="RHEA:15609"/>
        <dbReference type="ChEBI" id="CHEBI:15378"/>
        <dbReference type="ChEBI" id="CHEBI:30616"/>
        <dbReference type="ChEBI" id="CHEBI:58017"/>
        <dbReference type="ChEBI" id="CHEBI:78346"/>
        <dbReference type="ChEBI" id="CHEBI:456215"/>
        <dbReference type="EC" id="2.7.6.1"/>
    </reaction>
</comment>
<organism evidence="13 14">
    <name type="scientific">Candidatus Beckwithbacteria bacterium CG10_big_fil_rev_8_21_14_0_10_34_10</name>
    <dbReference type="NCBI Taxonomy" id="1974495"/>
    <lineage>
        <taxon>Bacteria</taxon>
        <taxon>Candidatus Beckwithiibacteriota</taxon>
    </lineage>
</organism>
<dbReference type="GO" id="GO:0006164">
    <property type="term" value="P:purine nucleotide biosynthetic process"/>
    <property type="evidence" value="ECO:0007669"/>
    <property type="project" value="TreeGrafter"/>
</dbReference>
<keyword evidence="6" id="KW-0418">Kinase</keyword>
<dbReference type="EC" id="2.7.6.1" evidence="1"/>
<dbReference type="NCBIfam" id="TIGR01251">
    <property type="entry name" value="ribP_PPkin"/>
    <property type="match status" value="1"/>
</dbReference>
<dbReference type="GO" id="GO:0005524">
    <property type="term" value="F:ATP binding"/>
    <property type="evidence" value="ECO:0007669"/>
    <property type="project" value="UniProtKB-KW"/>
</dbReference>
<evidence type="ECO:0000259" key="11">
    <source>
        <dbReference type="Pfam" id="PF00156"/>
    </source>
</evidence>
<accession>A0A2H0WCI0</accession>
<dbReference type="SUPFAM" id="SSF53271">
    <property type="entry name" value="PRTase-like"/>
    <property type="match status" value="2"/>
</dbReference>
<dbReference type="Pfam" id="PF00156">
    <property type="entry name" value="Pribosyltran"/>
    <property type="match status" value="1"/>
</dbReference>
<evidence type="ECO:0000256" key="4">
    <source>
        <dbReference type="ARBA" id="ARBA00022727"/>
    </source>
</evidence>
<dbReference type="AlphaFoldDB" id="A0A2H0WCI0"/>
<keyword evidence="2" id="KW-0808">Transferase</keyword>
<keyword evidence="5" id="KW-0547">Nucleotide-binding</keyword>
<dbReference type="CDD" id="cd06223">
    <property type="entry name" value="PRTases_typeI"/>
    <property type="match status" value="1"/>
</dbReference>
<proteinExistence type="inferred from homology"/>
<comment type="similarity">
    <text evidence="10">Belongs to the ribose-phosphate pyrophosphokinase family.</text>
</comment>
<evidence type="ECO:0000313" key="13">
    <source>
        <dbReference type="EMBL" id="PIS09609.1"/>
    </source>
</evidence>
<dbReference type="GO" id="GO:0006015">
    <property type="term" value="P:5-phosphoribose 1-diphosphate biosynthetic process"/>
    <property type="evidence" value="ECO:0007669"/>
    <property type="project" value="TreeGrafter"/>
</dbReference>
<dbReference type="FunFam" id="3.40.50.2020:FF:000007">
    <property type="entry name" value="Ribose-phosphate pyrophosphokinase"/>
    <property type="match status" value="1"/>
</dbReference>
<dbReference type="InterPro" id="IPR005946">
    <property type="entry name" value="Rib-P_diPkinase"/>
</dbReference>
<evidence type="ECO:0000256" key="7">
    <source>
        <dbReference type="ARBA" id="ARBA00022840"/>
    </source>
</evidence>
<feature type="domain" description="Ribose-phosphate pyrophosphokinase N-terminal" evidence="12">
    <location>
        <begin position="1"/>
        <end position="116"/>
    </location>
</feature>
<evidence type="ECO:0000256" key="6">
    <source>
        <dbReference type="ARBA" id="ARBA00022777"/>
    </source>
</evidence>
<dbReference type="InterPro" id="IPR029099">
    <property type="entry name" value="Pribosyltran_N"/>
</dbReference>
<dbReference type="PANTHER" id="PTHR10210:SF32">
    <property type="entry name" value="RIBOSE-PHOSPHATE PYROPHOSPHOKINASE 2"/>
    <property type="match status" value="1"/>
</dbReference>
<dbReference type="GO" id="GO:0004749">
    <property type="term" value="F:ribose phosphate diphosphokinase activity"/>
    <property type="evidence" value="ECO:0007669"/>
    <property type="project" value="UniProtKB-EC"/>
</dbReference>
<dbReference type="GO" id="GO:0005737">
    <property type="term" value="C:cytoplasm"/>
    <property type="evidence" value="ECO:0007669"/>
    <property type="project" value="TreeGrafter"/>
</dbReference>
<evidence type="ECO:0000256" key="10">
    <source>
        <dbReference type="RuleBase" id="RU004324"/>
    </source>
</evidence>
<protein>
    <recommendedName>
        <fullName evidence="1">ribose-phosphate diphosphokinase</fullName>
        <ecNumber evidence="1">2.7.6.1</ecNumber>
    </recommendedName>
</protein>
<evidence type="ECO:0000256" key="5">
    <source>
        <dbReference type="ARBA" id="ARBA00022741"/>
    </source>
</evidence>
<dbReference type="GO" id="GO:0000287">
    <property type="term" value="F:magnesium ion binding"/>
    <property type="evidence" value="ECO:0007669"/>
    <property type="project" value="InterPro"/>
</dbReference>
<reference evidence="14" key="1">
    <citation type="submission" date="2017-09" db="EMBL/GenBank/DDBJ databases">
        <title>Depth-based differentiation of microbial function through sediment-hosted aquifers and enrichment of novel symbionts in the deep terrestrial subsurface.</title>
        <authorList>
            <person name="Probst A.J."/>
            <person name="Ladd B."/>
            <person name="Jarett J.K."/>
            <person name="Geller-Mcgrath D.E."/>
            <person name="Sieber C.M.K."/>
            <person name="Emerson J.B."/>
            <person name="Anantharaman K."/>
            <person name="Thomas B.C."/>
            <person name="Malmstrom R."/>
            <person name="Stieglmeier M."/>
            <person name="Klingl A."/>
            <person name="Woyke T."/>
            <person name="Ryan C.M."/>
            <person name="Banfield J.F."/>
        </authorList>
    </citation>
    <scope>NUCLEOTIDE SEQUENCE [LARGE SCALE GENOMIC DNA]</scope>
</reference>
<evidence type="ECO:0000256" key="1">
    <source>
        <dbReference type="ARBA" id="ARBA00013247"/>
    </source>
</evidence>
<evidence type="ECO:0000256" key="9">
    <source>
        <dbReference type="ARBA" id="ARBA00049535"/>
    </source>
</evidence>
<dbReference type="GO" id="GO:0002189">
    <property type="term" value="C:ribose phosphate diphosphokinase complex"/>
    <property type="evidence" value="ECO:0007669"/>
    <property type="project" value="TreeGrafter"/>
</dbReference>
<name>A0A2H0WCI0_9BACT</name>
<dbReference type="Proteomes" id="UP000230093">
    <property type="component" value="Unassembled WGS sequence"/>
</dbReference>
<dbReference type="SMART" id="SM01400">
    <property type="entry name" value="Pribosyltran_N"/>
    <property type="match status" value="1"/>
</dbReference>
<dbReference type="PANTHER" id="PTHR10210">
    <property type="entry name" value="RIBOSE-PHOSPHATE DIPHOSPHOKINASE FAMILY MEMBER"/>
    <property type="match status" value="1"/>
</dbReference>
<dbReference type="GO" id="GO:0016301">
    <property type="term" value="F:kinase activity"/>
    <property type="evidence" value="ECO:0007669"/>
    <property type="project" value="UniProtKB-KW"/>
</dbReference>
<keyword evidence="8" id="KW-0460">Magnesium</keyword>
<keyword evidence="4 10" id="KW-0545">Nucleotide biosynthesis</keyword>
<dbReference type="InterPro" id="IPR000836">
    <property type="entry name" value="PRTase_dom"/>
</dbReference>
<sequence>MKIFSGSASQKLGIKIANDLNLSLEKIYLGRFSNDESQVWLKAEDFNTTAVLIQSLSRPVDEHLVQFCLMADALKRGGVKKIVAVIPYLAYSKQDKIFRTGEPLSVKVIAKIIQTAKINKFITLDLHNKAIVGFFESPVIELSAIPLFLEYFRKSNLKNTLVVAPDAGSIKASTSFAQSLGLEVAYIDKKRDLSNGKVSILGINRQVKGNNIVMVDDMISTGSTLIETAKFLKKQRVGKITVAVSHHLFVPGVQEKIEQSLIDKLIITDTIERSNKKQYKKLKVLSVAPIIVKELRKI</sequence>
<dbReference type="InterPro" id="IPR029057">
    <property type="entry name" value="PRTase-like"/>
</dbReference>
<gene>
    <name evidence="13" type="ORF">COT75_00185</name>
</gene>
<keyword evidence="7" id="KW-0067">ATP-binding</keyword>